<dbReference type="PIRSF" id="PIRSF017184">
    <property type="entry name" value="Nnr"/>
    <property type="match status" value="1"/>
</dbReference>
<comment type="similarity">
    <text evidence="4 19">In the C-terminal section; belongs to the NnrD/CARKD family.</text>
</comment>
<name>A0ABV6YRN9_UNCC1</name>
<keyword evidence="13" id="KW-0511">Multifunctional enzyme</keyword>
<dbReference type="HAMAP" id="MF_01965">
    <property type="entry name" value="NADHX_dehydratase"/>
    <property type="match status" value="1"/>
</dbReference>
<evidence type="ECO:0000256" key="2">
    <source>
        <dbReference type="ARBA" id="ARBA00000909"/>
    </source>
</evidence>
<feature type="binding site" evidence="18">
    <location>
        <begin position="131"/>
        <end position="137"/>
    </location>
    <ligand>
        <name>(6S)-NADPHX</name>
        <dbReference type="ChEBI" id="CHEBI:64076"/>
    </ligand>
</feature>
<accession>A0ABV6YRN9</accession>
<feature type="binding site" evidence="18">
    <location>
        <position position="127"/>
    </location>
    <ligand>
        <name>K(+)</name>
        <dbReference type="ChEBI" id="CHEBI:29103"/>
    </ligand>
</feature>
<comment type="subunit">
    <text evidence="17">Homotetramer.</text>
</comment>
<dbReference type="Pfam" id="PF01256">
    <property type="entry name" value="Carb_kinase"/>
    <property type="match status" value="1"/>
</dbReference>
<comment type="catalytic activity">
    <reaction evidence="2 18 19">
        <text>(6R)-NADPHX = (6S)-NADPHX</text>
        <dbReference type="Rhea" id="RHEA:32227"/>
        <dbReference type="ChEBI" id="CHEBI:64076"/>
        <dbReference type="ChEBI" id="CHEBI:64077"/>
        <dbReference type="EC" id="5.1.99.6"/>
    </reaction>
</comment>
<comment type="cofactor">
    <cofactor evidence="18 19">
        <name>K(+)</name>
        <dbReference type="ChEBI" id="CHEBI:29103"/>
    </cofactor>
    <text evidence="18 19">Binds 1 potassium ion per subunit.</text>
</comment>
<dbReference type="Gene3D" id="3.40.50.10260">
    <property type="entry name" value="YjeF N-terminal domain"/>
    <property type="match status" value="1"/>
</dbReference>
<evidence type="ECO:0000256" key="9">
    <source>
        <dbReference type="ARBA" id="ARBA00022958"/>
    </source>
</evidence>
<sequence length="524" mass="55772">MKVSTVSEMRNCDQTAIEKFGIKDELLMENAGLAAFSVLRQEVGVTNKKFIVFCGGGNNGGDGFVIARKIHSHGGTVKIFILGDPGKFKGSAKLNLDIVTRIPVPVTQLESLDSVKKEVSHCDGIIDAIFGTGLYRDVKGLYRAIIELINVSNKPVLCVDIPSGIHGDSAKIMGVAVKGDYTVTFGLPKVGNLLYPGYEHCGKLYVTHISFPQSIYNDDTMKIEINSPLKLPARKKEGHKGTFGVALFIAGAANYYGAPYFAALSFLKAGGGYSYLAAPASVTPFIAQKGSEIVYAPQKETENGSLARTSKSDILQLAGKSNIVILGPGLSLHEETQQLAREIAAGVEKPLLIDGDGITALCRDLDIIKHRSHPTILTPHLGEMSSITSQGIPEIDTKKITILQQTARDLNAMIVLKGAHSLIGYPDGRIFINLSGNSGMASAGSGDVLTGTIAAMFGLGLPIAEATRKGVFMHGLAGDLGAEACGEDGLTAQTILDYLPQALMLDREGLPEHLLHRYQGVSLI</sequence>
<evidence type="ECO:0000256" key="19">
    <source>
        <dbReference type="PIRNR" id="PIRNR017184"/>
    </source>
</evidence>
<evidence type="ECO:0000256" key="13">
    <source>
        <dbReference type="ARBA" id="ARBA00023268"/>
    </source>
</evidence>
<evidence type="ECO:0000313" key="22">
    <source>
        <dbReference type="EMBL" id="MFC1848728.1"/>
    </source>
</evidence>
<dbReference type="NCBIfam" id="TIGR00197">
    <property type="entry name" value="yjeF_nterm"/>
    <property type="match status" value="1"/>
</dbReference>
<feature type="binding site" evidence="17">
    <location>
        <position position="380"/>
    </location>
    <ligand>
        <name>(6S)-NADPHX</name>
        <dbReference type="ChEBI" id="CHEBI:64076"/>
    </ligand>
</feature>
<evidence type="ECO:0000256" key="18">
    <source>
        <dbReference type="HAMAP-Rule" id="MF_01966"/>
    </source>
</evidence>
<feature type="binding site" evidence="17">
    <location>
        <begin position="417"/>
        <end position="421"/>
    </location>
    <ligand>
        <name>AMP</name>
        <dbReference type="ChEBI" id="CHEBI:456215"/>
    </ligand>
</feature>
<feature type="binding site" evidence="17">
    <location>
        <position position="446"/>
    </location>
    <ligand>
        <name>AMP</name>
        <dbReference type="ChEBI" id="CHEBI:456215"/>
    </ligand>
</feature>
<dbReference type="InterPro" id="IPR004443">
    <property type="entry name" value="YjeF_N_dom"/>
</dbReference>
<evidence type="ECO:0000256" key="12">
    <source>
        <dbReference type="ARBA" id="ARBA00023239"/>
    </source>
</evidence>
<keyword evidence="23" id="KW-1185">Reference proteome</keyword>
<evidence type="ECO:0000256" key="10">
    <source>
        <dbReference type="ARBA" id="ARBA00023027"/>
    </source>
</evidence>
<dbReference type="PANTHER" id="PTHR12592:SF0">
    <property type="entry name" value="ATP-DEPENDENT (S)-NAD(P)H-HYDRATE DEHYDRATASE"/>
    <property type="match status" value="1"/>
</dbReference>
<dbReference type="SUPFAM" id="SSF64153">
    <property type="entry name" value="YjeF N-terminal domain-like"/>
    <property type="match status" value="1"/>
</dbReference>
<comment type="function">
    <text evidence="14 19">Bifunctional enzyme that catalyzes the epimerization of the S- and R-forms of NAD(P)HX and the dehydration of the S-form of NAD(P)HX at the expense of ADP, which is converted to AMP. This allows the repair of both epimers of NAD(P)HX, a damaged form of NAD(P)H that is a result of enzymatic or heat-dependent hydration.</text>
</comment>
<comment type="cofactor">
    <cofactor evidence="17">
        <name>Mg(2+)</name>
        <dbReference type="ChEBI" id="CHEBI:18420"/>
    </cofactor>
</comment>
<dbReference type="EMBL" id="JBHPBY010000005">
    <property type="protein sequence ID" value="MFC1848728.1"/>
    <property type="molecule type" value="Genomic_DNA"/>
</dbReference>
<comment type="similarity">
    <text evidence="17">Belongs to the NnrD/CARKD family.</text>
</comment>
<gene>
    <name evidence="18" type="primary">nnrE</name>
    <name evidence="17" type="synonym">nnrD</name>
    <name evidence="22" type="ORF">ACFL27_00845</name>
</gene>
<evidence type="ECO:0000259" key="21">
    <source>
        <dbReference type="PROSITE" id="PS51385"/>
    </source>
</evidence>
<keyword evidence="10 17" id="KW-0520">NAD</keyword>
<evidence type="ECO:0000256" key="11">
    <source>
        <dbReference type="ARBA" id="ARBA00023235"/>
    </source>
</evidence>
<feature type="binding site" evidence="18">
    <location>
        <position position="163"/>
    </location>
    <ligand>
        <name>K(+)</name>
        <dbReference type="ChEBI" id="CHEBI:29103"/>
    </ligand>
</feature>
<evidence type="ECO:0000256" key="6">
    <source>
        <dbReference type="ARBA" id="ARBA00022741"/>
    </source>
</evidence>
<dbReference type="Gene3D" id="3.40.1190.20">
    <property type="match status" value="1"/>
</dbReference>
<evidence type="ECO:0000256" key="14">
    <source>
        <dbReference type="ARBA" id="ARBA00025153"/>
    </source>
</evidence>
<dbReference type="PROSITE" id="PS51385">
    <property type="entry name" value="YJEF_N"/>
    <property type="match status" value="1"/>
</dbReference>
<feature type="domain" description="YjeF N-terminal" evidence="21">
    <location>
        <begin position="9"/>
        <end position="217"/>
    </location>
</feature>
<evidence type="ECO:0000256" key="1">
    <source>
        <dbReference type="ARBA" id="ARBA00000013"/>
    </source>
</evidence>
<dbReference type="EC" id="5.1.99.6" evidence="19"/>
<evidence type="ECO:0000259" key="20">
    <source>
        <dbReference type="PROSITE" id="PS51383"/>
    </source>
</evidence>
<comment type="catalytic activity">
    <reaction evidence="1 18 19">
        <text>(6R)-NADHX = (6S)-NADHX</text>
        <dbReference type="Rhea" id="RHEA:32215"/>
        <dbReference type="ChEBI" id="CHEBI:64074"/>
        <dbReference type="ChEBI" id="CHEBI:64075"/>
        <dbReference type="EC" id="5.1.99.6"/>
    </reaction>
</comment>
<reference evidence="22 23" key="1">
    <citation type="submission" date="2024-09" db="EMBL/GenBank/DDBJ databases">
        <title>Laminarin stimulates single cell rates of sulfate reduction while oxygen inhibits transcriptomic activity in coastal marine sediment.</title>
        <authorList>
            <person name="Lindsay M."/>
            <person name="Orcutt B."/>
            <person name="Emerson D."/>
            <person name="Stepanauskas R."/>
            <person name="D'Angelo T."/>
        </authorList>
    </citation>
    <scope>NUCLEOTIDE SEQUENCE [LARGE SCALE GENOMIC DNA]</scope>
    <source>
        <strain evidence="22">SAG AM-311-K15</strain>
    </source>
</reference>
<dbReference type="InterPro" id="IPR036652">
    <property type="entry name" value="YjeF_N_dom_sf"/>
</dbReference>
<keyword evidence="7 17" id="KW-0067">ATP-binding</keyword>
<organism evidence="22 23">
    <name type="scientific">candidate division CSSED10-310 bacterium</name>
    <dbReference type="NCBI Taxonomy" id="2855610"/>
    <lineage>
        <taxon>Bacteria</taxon>
        <taxon>Bacteria division CSSED10-310</taxon>
    </lineage>
</organism>
<comment type="function">
    <text evidence="17">Catalyzes the dehydration of the S-form of NAD(P)HX at the expense of ADP, which is converted to AMP. Together with NAD(P)HX epimerase, which catalyzes the epimerization of the S- and R-forms, the enzyme allows the repair of both epimers of NAD(P)HX, a damaged form of NAD(P)H that is a result of enzymatic or heat-dependent hydration.</text>
</comment>
<dbReference type="InterPro" id="IPR029056">
    <property type="entry name" value="Ribokinase-like"/>
</dbReference>
<feature type="binding site" evidence="17">
    <location>
        <position position="447"/>
    </location>
    <ligand>
        <name>(6S)-NADPHX</name>
        <dbReference type="ChEBI" id="CHEBI:64076"/>
    </ligand>
</feature>
<keyword evidence="11 18" id="KW-0413">Isomerase</keyword>
<protein>
    <recommendedName>
        <fullName evidence="19">Bifunctional NAD(P)H-hydrate repair enzyme</fullName>
    </recommendedName>
    <alternativeName>
        <fullName evidence="19">Nicotinamide nucleotide repair protein</fullName>
    </alternativeName>
    <domain>
        <recommendedName>
            <fullName evidence="19">ADP-dependent (S)-NAD(P)H-hydrate dehydratase</fullName>
            <ecNumber evidence="19">4.2.1.136</ecNumber>
        </recommendedName>
        <alternativeName>
            <fullName evidence="19">ADP-dependent NAD(P)HX dehydratase</fullName>
        </alternativeName>
    </domain>
    <domain>
        <recommendedName>
            <fullName evidence="19">NAD(P)H-hydrate epimerase</fullName>
            <ecNumber evidence="19">5.1.99.6</ecNumber>
        </recommendedName>
    </domain>
</protein>
<proteinExistence type="inferred from homology"/>
<dbReference type="PANTHER" id="PTHR12592">
    <property type="entry name" value="ATP-DEPENDENT (S)-NAD(P)H-HYDRATE DEHYDRATASE FAMILY MEMBER"/>
    <property type="match status" value="1"/>
</dbReference>
<dbReference type="HAMAP" id="MF_01966">
    <property type="entry name" value="NADHX_epimerase"/>
    <property type="match status" value="1"/>
</dbReference>
<keyword evidence="9 18" id="KW-0630">Potassium</keyword>
<dbReference type="EC" id="4.2.1.136" evidence="19"/>
<evidence type="ECO:0000256" key="5">
    <source>
        <dbReference type="ARBA" id="ARBA00022723"/>
    </source>
</evidence>
<dbReference type="Pfam" id="PF03853">
    <property type="entry name" value="YjeF_N"/>
    <property type="match status" value="1"/>
</dbReference>
<comment type="catalytic activity">
    <reaction evidence="15 17 19">
        <text>(6S)-NADHX + ADP = AMP + phosphate + NADH + H(+)</text>
        <dbReference type="Rhea" id="RHEA:32223"/>
        <dbReference type="ChEBI" id="CHEBI:15378"/>
        <dbReference type="ChEBI" id="CHEBI:43474"/>
        <dbReference type="ChEBI" id="CHEBI:57945"/>
        <dbReference type="ChEBI" id="CHEBI:64074"/>
        <dbReference type="ChEBI" id="CHEBI:456215"/>
        <dbReference type="ChEBI" id="CHEBI:456216"/>
        <dbReference type="EC" id="4.2.1.136"/>
    </reaction>
</comment>
<comment type="similarity">
    <text evidence="18">Belongs to the NnrE/AIBP family.</text>
</comment>
<feature type="binding site" evidence="18">
    <location>
        <position position="142"/>
    </location>
    <ligand>
        <name>(6S)-NADPHX</name>
        <dbReference type="ChEBI" id="CHEBI:64076"/>
    </ligand>
</feature>
<evidence type="ECO:0000256" key="4">
    <source>
        <dbReference type="ARBA" id="ARBA00009524"/>
    </source>
</evidence>
<dbReference type="SUPFAM" id="SSF53613">
    <property type="entry name" value="Ribokinase-like"/>
    <property type="match status" value="1"/>
</dbReference>
<comment type="catalytic activity">
    <reaction evidence="16 17 19">
        <text>(6S)-NADPHX + ADP = AMP + phosphate + NADPH + H(+)</text>
        <dbReference type="Rhea" id="RHEA:32235"/>
        <dbReference type="ChEBI" id="CHEBI:15378"/>
        <dbReference type="ChEBI" id="CHEBI:43474"/>
        <dbReference type="ChEBI" id="CHEBI:57783"/>
        <dbReference type="ChEBI" id="CHEBI:64076"/>
        <dbReference type="ChEBI" id="CHEBI:456215"/>
        <dbReference type="ChEBI" id="CHEBI:456216"/>
        <dbReference type="EC" id="4.2.1.136"/>
    </reaction>
</comment>
<evidence type="ECO:0000256" key="17">
    <source>
        <dbReference type="HAMAP-Rule" id="MF_01965"/>
    </source>
</evidence>
<dbReference type="PROSITE" id="PS01050">
    <property type="entry name" value="YJEF_C_2"/>
    <property type="match status" value="1"/>
</dbReference>
<feature type="domain" description="YjeF C-terminal" evidence="20">
    <location>
        <begin position="223"/>
        <end position="506"/>
    </location>
</feature>
<evidence type="ECO:0000256" key="7">
    <source>
        <dbReference type="ARBA" id="ARBA00022840"/>
    </source>
</evidence>
<dbReference type="Proteomes" id="UP001594351">
    <property type="component" value="Unassembled WGS sequence"/>
</dbReference>
<dbReference type="InterPro" id="IPR000631">
    <property type="entry name" value="CARKD"/>
</dbReference>
<keyword evidence="5 18" id="KW-0479">Metal-binding</keyword>
<comment type="function">
    <text evidence="18">Catalyzes the epimerization of the S- and R-forms of NAD(P)HX, a damaged form of NAD(P)H that is a result of enzymatic or heat-dependent hydration. This is a prerequisite for the S-specific NAD(P)H-hydrate dehydratase to allow the repair of both epimers of NAD(P)HX.</text>
</comment>
<dbReference type="InterPro" id="IPR030677">
    <property type="entry name" value="Nnr"/>
</dbReference>
<evidence type="ECO:0000256" key="15">
    <source>
        <dbReference type="ARBA" id="ARBA00048238"/>
    </source>
</evidence>
<evidence type="ECO:0000256" key="8">
    <source>
        <dbReference type="ARBA" id="ARBA00022857"/>
    </source>
</evidence>
<evidence type="ECO:0000256" key="16">
    <source>
        <dbReference type="ARBA" id="ARBA00049209"/>
    </source>
</evidence>
<comment type="similarity">
    <text evidence="3 19">In the N-terminal section; belongs to the NnrE/AIBP family.</text>
</comment>
<keyword evidence="8 17" id="KW-0521">NADP</keyword>
<dbReference type="NCBIfam" id="TIGR00196">
    <property type="entry name" value="yjeF_cterm"/>
    <property type="match status" value="1"/>
</dbReference>
<keyword evidence="6 17" id="KW-0547">Nucleotide-binding</keyword>
<dbReference type="CDD" id="cd01171">
    <property type="entry name" value="YXKO-related"/>
    <property type="match status" value="1"/>
</dbReference>
<feature type="binding site" evidence="17">
    <location>
        <position position="258"/>
    </location>
    <ligand>
        <name>(6S)-NADPHX</name>
        <dbReference type="ChEBI" id="CHEBI:64076"/>
    </ligand>
</feature>
<keyword evidence="12 17" id="KW-0456">Lyase</keyword>
<feature type="binding site" evidence="18">
    <location>
        <position position="59"/>
    </location>
    <ligand>
        <name>K(+)</name>
        <dbReference type="ChEBI" id="CHEBI:29103"/>
    </ligand>
</feature>
<dbReference type="InterPro" id="IPR017953">
    <property type="entry name" value="Carbohydrate_kinase_pred_CS"/>
</dbReference>
<feature type="binding site" evidence="17">
    <location>
        <position position="329"/>
    </location>
    <ligand>
        <name>(6S)-NADPHX</name>
        <dbReference type="ChEBI" id="CHEBI:64076"/>
    </ligand>
</feature>
<comment type="caution">
    <text evidence="22">The sequence shown here is derived from an EMBL/GenBank/DDBJ whole genome shotgun (WGS) entry which is preliminary data.</text>
</comment>
<feature type="binding site" evidence="18">
    <location>
        <begin position="58"/>
        <end position="62"/>
    </location>
    <ligand>
        <name>(6S)-NADPHX</name>
        <dbReference type="ChEBI" id="CHEBI:64076"/>
    </ligand>
</feature>
<dbReference type="PROSITE" id="PS51383">
    <property type="entry name" value="YJEF_C_3"/>
    <property type="match status" value="1"/>
</dbReference>
<evidence type="ECO:0000256" key="3">
    <source>
        <dbReference type="ARBA" id="ARBA00006001"/>
    </source>
</evidence>
<evidence type="ECO:0000313" key="23">
    <source>
        <dbReference type="Proteomes" id="UP001594351"/>
    </source>
</evidence>
<feature type="binding site" evidence="18">
    <location>
        <position position="160"/>
    </location>
    <ligand>
        <name>(6S)-NADPHX</name>
        <dbReference type="ChEBI" id="CHEBI:64076"/>
    </ligand>
</feature>